<accession>A0A240TS21</accession>
<evidence type="ECO:0000313" key="2">
    <source>
        <dbReference type="Proteomes" id="UP000194432"/>
    </source>
</evidence>
<accession>A0A240UB82</accession>
<sequence length="79" mass="8486">MKYLLIALVGATTLGFSLSASAAPDQEKVCPPKKLVLQLDHGPRAQTTPYLNQLRKARYEAEVKACKDGAKAAKETCAP</sequence>
<organism evidence="1 2">
    <name type="scientific">Acidovorax carolinensis</name>
    <dbReference type="NCBI Taxonomy" id="553814"/>
    <lineage>
        <taxon>Bacteria</taxon>
        <taxon>Pseudomonadati</taxon>
        <taxon>Pseudomonadota</taxon>
        <taxon>Betaproteobacteria</taxon>
        <taxon>Burkholderiales</taxon>
        <taxon>Comamonadaceae</taxon>
        <taxon>Acidovorax</taxon>
    </lineage>
</organism>
<dbReference type="RefSeq" id="WP_005795304.1">
    <property type="nucleotide sequence ID" value="NZ_CP021359.1"/>
</dbReference>
<dbReference type="KEGG" id="acip:CBP36_07660"/>
<dbReference type="OrthoDB" id="8759547at2"/>
<protein>
    <submittedName>
        <fullName evidence="1">Uncharacterized protein</fullName>
    </submittedName>
</protein>
<name>A0A240U0T5_9BURK</name>
<evidence type="ECO:0000313" key="1">
    <source>
        <dbReference type="EMBL" id="ART51465.1"/>
    </source>
</evidence>
<gene>
    <name evidence="1" type="ORF">CBP34_06990</name>
</gene>
<reference evidence="1 2" key="1">
    <citation type="submission" date="2017-05" db="EMBL/GenBank/DDBJ databases">
        <title>Polyphasic characterization of four soil-derived phenanthrene-degrading Acidovorax strains and proposal of Acidovorax phenanthrenivorans sp. nov.</title>
        <authorList>
            <person name="Singleton D.R."/>
            <person name="Lee J."/>
            <person name="Dickey A.N."/>
            <person name="Stroud A."/>
            <person name="Scholl E.H."/>
            <person name="Wright F.A."/>
            <person name="Aitken M.D."/>
        </authorList>
    </citation>
    <scope>NUCLEOTIDE SEQUENCE [LARGE SCALE GENOMIC DNA]</scope>
    <source>
        <strain evidence="1">NA3</strain>
    </source>
</reference>
<accession>A0A240U0T5</accession>
<keyword evidence="2" id="KW-1185">Reference proteome</keyword>
<dbReference type="AlphaFoldDB" id="A0A240U0T5"/>
<dbReference type="EMBL" id="CP021361">
    <property type="protein sequence ID" value="ART51465.1"/>
    <property type="molecule type" value="Genomic_DNA"/>
</dbReference>
<proteinExistence type="predicted"/>
<dbReference type="KEGG" id="acin:CBP34_06990"/>
<dbReference type="Proteomes" id="UP000194432">
    <property type="component" value="Chromosome 1"/>
</dbReference>